<sequence>MQVMQNVVYCIQEREYFGNRSSVLLCQAFTHRAKVFVAAFYSAADSVSVIVGLVIPSDPASDHHLRKLLPPHM</sequence>
<gene>
    <name evidence="1" type="ORF">LIER_11254</name>
</gene>
<keyword evidence="2" id="KW-1185">Reference proteome</keyword>
<organism evidence="1 2">
    <name type="scientific">Lithospermum erythrorhizon</name>
    <name type="common">Purple gromwell</name>
    <name type="synonym">Lithospermum officinale var. erythrorhizon</name>
    <dbReference type="NCBI Taxonomy" id="34254"/>
    <lineage>
        <taxon>Eukaryota</taxon>
        <taxon>Viridiplantae</taxon>
        <taxon>Streptophyta</taxon>
        <taxon>Embryophyta</taxon>
        <taxon>Tracheophyta</taxon>
        <taxon>Spermatophyta</taxon>
        <taxon>Magnoliopsida</taxon>
        <taxon>eudicotyledons</taxon>
        <taxon>Gunneridae</taxon>
        <taxon>Pentapetalae</taxon>
        <taxon>asterids</taxon>
        <taxon>lamiids</taxon>
        <taxon>Boraginales</taxon>
        <taxon>Boraginaceae</taxon>
        <taxon>Boraginoideae</taxon>
        <taxon>Lithospermeae</taxon>
        <taxon>Lithospermum</taxon>
    </lineage>
</organism>
<evidence type="ECO:0000313" key="2">
    <source>
        <dbReference type="Proteomes" id="UP001454036"/>
    </source>
</evidence>
<protein>
    <submittedName>
        <fullName evidence="1">Uncharacterized protein</fullName>
    </submittedName>
</protein>
<proteinExistence type="predicted"/>
<accession>A0AAV3PMB1</accession>
<reference evidence="1 2" key="1">
    <citation type="submission" date="2024-01" db="EMBL/GenBank/DDBJ databases">
        <title>The complete chloroplast genome sequence of Lithospermum erythrorhizon: insights into the phylogenetic relationship among Boraginaceae species and the maternal lineages of purple gromwells.</title>
        <authorList>
            <person name="Okada T."/>
            <person name="Watanabe K."/>
        </authorList>
    </citation>
    <scope>NUCLEOTIDE SEQUENCE [LARGE SCALE GENOMIC DNA]</scope>
</reference>
<name>A0AAV3PMB1_LITER</name>
<dbReference type="AlphaFoldDB" id="A0AAV3PMB1"/>
<comment type="caution">
    <text evidence="1">The sequence shown here is derived from an EMBL/GenBank/DDBJ whole genome shotgun (WGS) entry which is preliminary data.</text>
</comment>
<evidence type="ECO:0000313" key="1">
    <source>
        <dbReference type="EMBL" id="GAA0152887.1"/>
    </source>
</evidence>
<dbReference type="EMBL" id="BAABME010002071">
    <property type="protein sequence ID" value="GAA0152887.1"/>
    <property type="molecule type" value="Genomic_DNA"/>
</dbReference>
<dbReference type="Proteomes" id="UP001454036">
    <property type="component" value="Unassembled WGS sequence"/>
</dbReference>